<gene>
    <name evidence="5" type="ORF">ILUMI_21545</name>
</gene>
<keyword evidence="6" id="KW-1185">Reference proteome</keyword>
<feature type="binding site" evidence="3">
    <location>
        <begin position="521"/>
        <end position="522"/>
    </location>
    <ligand>
        <name>L-glutamate</name>
        <dbReference type="ChEBI" id="CHEBI:29985"/>
    </ligand>
</feature>
<evidence type="ECO:0000256" key="1">
    <source>
        <dbReference type="ARBA" id="ARBA00084097"/>
    </source>
</evidence>
<evidence type="ECO:0000256" key="4">
    <source>
        <dbReference type="SAM" id="Phobius"/>
    </source>
</evidence>
<dbReference type="EMBL" id="VTPC01090148">
    <property type="protein sequence ID" value="KAF2884624.1"/>
    <property type="molecule type" value="Genomic_DNA"/>
</dbReference>
<keyword evidence="4" id="KW-0812">Transmembrane</keyword>
<protein>
    <submittedName>
        <fullName evidence="5">Uncharacterized protein</fullName>
    </submittedName>
</protein>
<dbReference type="Gene3D" id="1.10.246.130">
    <property type="match status" value="1"/>
</dbReference>
<comment type="caution">
    <text evidence="5">The sequence shown here is derived from an EMBL/GenBank/DDBJ whole genome shotgun (WGS) entry which is preliminary data.</text>
</comment>
<dbReference type="Gene3D" id="3.60.20.40">
    <property type="match status" value="1"/>
</dbReference>
<dbReference type="Pfam" id="PF01019">
    <property type="entry name" value="G_glu_transpept"/>
    <property type="match status" value="1"/>
</dbReference>
<sequence length="640" mass="70362">MFFFILIVNTMANRIDSMRSLKYSSLPNVAQKVGDKFSDWQYYKDSIESNEWPRCRPRYLVCASLIILIIICILVAYFLGAFNKDTVEELIPPNPRILPKPSHSTLHTFKKAAVCADGPPCAEIGKGILERNGSAVDAAIAALFCNGIVNMQSMGLGGGFLMTIYIRESKSAYTLNAREAAPLKATPNMFKDQAEKAKHGALAVGVPGELRGYWTAHKRFGKLPWKELILPSIELCEKGYNMSLAQSDVLSGIRNDTLLREWFLEPNGKYKKTGSVIKPIKLCETLKVIAENGGDDLYNGTLSKVLLQDIKDLGGIITQEDLDNYTARWEDSISTEFRSGDHLYTMPPPASGVLLGFMLNILDGYNFTKDSIDGADNTILTYHRIIEAFKYAYAKRTELGDSKYVNITQLLQNLTSAAYANQIRSQIKDNSTSTDPLDYGAVFYNQPDHGTAHISVLADNGDAVSVTSTVNLYFGAGITSKNTGIILNSGMDDFSSPGFVNYFGLPGSPNNAIAPGKRALSSISPTIITDKNGDVKIVIGAAGGTKITTAVALVIMRNLWFGQNIKEAVDAPRFHHQLYPMEVSYEYGNIQQVISGLEALGHKMKRYRDRGSVICALLKKNDTIYANADHRKGGDVYGLN</sequence>
<dbReference type="FunFam" id="3.60.20.40:FF:000001">
    <property type="entry name" value="Gamma-glutamyltranspeptidase 1"/>
    <property type="match status" value="1"/>
</dbReference>
<dbReference type="OrthoDB" id="1081007at2759"/>
<keyword evidence="4" id="KW-1133">Transmembrane helix</keyword>
<dbReference type="InterPro" id="IPR000101">
    <property type="entry name" value="GGT_peptidase"/>
</dbReference>
<dbReference type="PANTHER" id="PTHR11686:SF9">
    <property type="entry name" value="RE13973P"/>
    <property type="match status" value="1"/>
</dbReference>
<reference evidence="5" key="1">
    <citation type="submission" date="2019-08" db="EMBL/GenBank/DDBJ databases">
        <title>The genome of the North American firefly Photinus pyralis.</title>
        <authorList>
            <consortium name="Photinus pyralis genome working group"/>
            <person name="Fallon T.R."/>
            <person name="Sander Lower S.E."/>
            <person name="Weng J.-K."/>
        </authorList>
    </citation>
    <scope>NUCLEOTIDE SEQUENCE</scope>
    <source>
        <strain evidence="5">TRF0915ILg1</strain>
        <tissue evidence="5">Whole body</tissue>
    </source>
</reference>
<proteinExistence type="predicted"/>
<feature type="binding site" evidence="3">
    <location>
        <position position="493"/>
    </location>
    <ligand>
        <name>L-glutamate</name>
        <dbReference type="ChEBI" id="CHEBI:29985"/>
    </ligand>
</feature>
<evidence type="ECO:0000313" key="5">
    <source>
        <dbReference type="EMBL" id="KAF2884624.1"/>
    </source>
</evidence>
<feature type="binding site" evidence="3">
    <location>
        <position position="544"/>
    </location>
    <ligand>
        <name>L-glutamate</name>
        <dbReference type="ChEBI" id="CHEBI:29985"/>
    </ligand>
</feature>
<keyword evidence="1" id="KW-0800">Toxin</keyword>
<dbReference type="AlphaFoldDB" id="A0A8K0G3L6"/>
<name>A0A8K0G3L6_IGNLU</name>
<feature type="transmembrane region" description="Helical" evidence="4">
    <location>
        <begin position="59"/>
        <end position="79"/>
    </location>
</feature>
<dbReference type="GO" id="GO:0006751">
    <property type="term" value="P:glutathione catabolic process"/>
    <property type="evidence" value="ECO:0007669"/>
    <property type="project" value="InterPro"/>
</dbReference>
<organism evidence="5 6">
    <name type="scientific">Ignelater luminosus</name>
    <name type="common">Cucubano</name>
    <name type="synonym">Pyrophorus luminosus</name>
    <dbReference type="NCBI Taxonomy" id="2038154"/>
    <lineage>
        <taxon>Eukaryota</taxon>
        <taxon>Metazoa</taxon>
        <taxon>Ecdysozoa</taxon>
        <taxon>Arthropoda</taxon>
        <taxon>Hexapoda</taxon>
        <taxon>Insecta</taxon>
        <taxon>Pterygota</taxon>
        <taxon>Neoptera</taxon>
        <taxon>Endopterygota</taxon>
        <taxon>Coleoptera</taxon>
        <taxon>Polyphaga</taxon>
        <taxon>Elateriformia</taxon>
        <taxon>Elateroidea</taxon>
        <taxon>Elateridae</taxon>
        <taxon>Agrypninae</taxon>
        <taxon>Pyrophorini</taxon>
        <taxon>Ignelater</taxon>
    </lineage>
</organism>
<accession>A0A8K0G3L6</accession>
<keyword evidence="4" id="KW-0472">Membrane</keyword>
<dbReference type="InterPro" id="IPR043138">
    <property type="entry name" value="GGT_lsub"/>
</dbReference>
<dbReference type="PANTHER" id="PTHR11686">
    <property type="entry name" value="GAMMA GLUTAMYL TRANSPEPTIDASE"/>
    <property type="match status" value="1"/>
</dbReference>
<feature type="binding site" evidence="3">
    <location>
        <position position="178"/>
    </location>
    <ligand>
        <name>L-glutamate</name>
        <dbReference type="ChEBI" id="CHEBI:29985"/>
    </ligand>
</feature>
<feature type="binding site" evidence="3">
    <location>
        <begin position="469"/>
        <end position="471"/>
    </location>
    <ligand>
        <name>L-glutamate</name>
        <dbReference type="ChEBI" id="CHEBI:29985"/>
    </ligand>
</feature>
<dbReference type="InterPro" id="IPR043137">
    <property type="entry name" value="GGT_ssub_C"/>
</dbReference>
<dbReference type="GO" id="GO:0005886">
    <property type="term" value="C:plasma membrane"/>
    <property type="evidence" value="ECO:0007669"/>
    <property type="project" value="TreeGrafter"/>
</dbReference>
<feature type="active site" description="Nucleophile" evidence="2">
    <location>
        <position position="451"/>
    </location>
</feature>
<dbReference type="Proteomes" id="UP000801492">
    <property type="component" value="Unassembled WGS sequence"/>
</dbReference>
<dbReference type="InterPro" id="IPR029055">
    <property type="entry name" value="Ntn_hydrolases_N"/>
</dbReference>
<dbReference type="SUPFAM" id="SSF56235">
    <property type="entry name" value="N-terminal nucleophile aminohydrolases (Ntn hydrolases)"/>
    <property type="match status" value="1"/>
</dbReference>
<dbReference type="NCBIfam" id="TIGR00066">
    <property type="entry name" value="g_glut_trans"/>
    <property type="match status" value="1"/>
</dbReference>
<evidence type="ECO:0000256" key="2">
    <source>
        <dbReference type="PIRSR" id="PIRSR600101-1"/>
    </source>
</evidence>
<dbReference type="FunFam" id="1.10.246.130:FF:000002">
    <property type="entry name" value="glutathione hydrolase 1 proenzyme"/>
    <property type="match status" value="1"/>
</dbReference>
<dbReference type="PRINTS" id="PR01210">
    <property type="entry name" value="GGTRANSPTASE"/>
</dbReference>
<dbReference type="GO" id="GO:0036374">
    <property type="term" value="F:glutathione hydrolase activity"/>
    <property type="evidence" value="ECO:0007669"/>
    <property type="project" value="InterPro"/>
</dbReference>
<evidence type="ECO:0000256" key="3">
    <source>
        <dbReference type="PIRSR" id="PIRSR600101-2"/>
    </source>
</evidence>
<keyword evidence="1" id="KW-1199">Hemostasis impairing toxin</keyword>
<keyword evidence="1" id="KW-1202">Platelet aggregation activating toxin</keyword>
<evidence type="ECO:0000313" key="6">
    <source>
        <dbReference type="Proteomes" id="UP000801492"/>
    </source>
</evidence>